<dbReference type="Pfam" id="PF00077">
    <property type="entry name" value="RVP"/>
    <property type="match status" value="1"/>
</dbReference>
<keyword evidence="3" id="KW-0378">Hydrolase</keyword>
<dbReference type="EMBL" id="WHWB01034107">
    <property type="protein sequence ID" value="KAJ7413872.1"/>
    <property type="molecule type" value="Genomic_DNA"/>
</dbReference>
<evidence type="ECO:0000259" key="4">
    <source>
        <dbReference type="PROSITE" id="PS50175"/>
    </source>
</evidence>
<name>A0ABQ9D7X0_9PASS</name>
<dbReference type="SUPFAM" id="SSF50630">
    <property type="entry name" value="Acid proteases"/>
    <property type="match status" value="1"/>
</dbReference>
<dbReference type="Gene3D" id="2.40.70.10">
    <property type="entry name" value="Acid Proteases"/>
    <property type="match status" value="1"/>
</dbReference>
<keyword evidence="6" id="KW-1185">Reference proteome</keyword>
<accession>A0ABQ9D7X0</accession>
<evidence type="ECO:0000256" key="1">
    <source>
        <dbReference type="ARBA" id="ARBA00022670"/>
    </source>
</evidence>
<evidence type="ECO:0000256" key="2">
    <source>
        <dbReference type="ARBA" id="ARBA00022750"/>
    </source>
</evidence>
<keyword evidence="1" id="KW-0645">Protease</keyword>
<organism evidence="5 6">
    <name type="scientific">Willisornis vidua</name>
    <name type="common">Xingu scale-backed antbird</name>
    <dbReference type="NCBI Taxonomy" id="1566151"/>
    <lineage>
        <taxon>Eukaryota</taxon>
        <taxon>Metazoa</taxon>
        <taxon>Chordata</taxon>
        <taxon>Craniata</taxon>
        <taxon>Vertebrata</taxon>
        <taxon>Euteleostomi</taxon>
        <taxon>Archelosauria</taxon>
        <taxon>Archosauria</taxon>
        <taxon>Dinosauria</taxon>
        <taxon>Saurischia</taxon>
        <taxon>Theropoda</taxon>
        <taxon>Coelurosauria</taxon>
        <taxon>Aves</taxon>
        <taxon>Neognathae</taxon>
        <taxon>Neoaves</taxon>
        <taxon>Telluraves</taxon>
        <taxon>Australaves</taxon>
        <taxon>Passeriformes</taxon>
        <taxon>Thamnophilidae</taxon>
        <taxon>Willisornis</taxon>
    </lineage>
</organism>
<gene>
    <name evidence="5" type="ORF">WISP_87905</name>
</gene>
<feature type="domain" description="Peptidase A2" evidence="4">
    <location>
        <begin position="129"/>
        <end position="165"/>
    </location>
</feature>
<proteinExistence type="predicted"/>
<dbReference type="InterPro" id="IPR018061">
    <property type="entry name" value="Retropepsins"/>
</dbReference>
<reference evidence="5" key="1">
    <citation type="submission" date="2019-10" db="EMBL/GenBank/DDBJ databases">
        <authorList>
            <person name="Soares A.E.R."/>
            <person name="Aleixo A."/>
            <person name="Schneider P."/>
            <person name="Miyaki C.Y."/>
            <person name="Schneider M.P."/>
            <person name="Mello C."/>
            <person name="Vasconcelos A.T.R."/>
        </authorList>
    </citation>
    <scope>NUCLEOTIDE SEQUENCE</scope>
    <source>
        <tissue evidence="5">Muscle</tissue>
    </source>
</reference>
<comment type="caution">
    <text evidence="5">The sequence shown here is derived from an EMBL/GenBank/DDBJ whole genome shotgun (WGS) entry which is preliminary data.</text>
</comment>
<dbReference type="PANTHER" id="PTHR19422:SF123">
    <property type="entry name" value="RT1 CLASS I, LOCUS CE15"/>
    <property type="match status" value="1"/>
</dbReference>
<dbReference type="InterPro" id="IPR051592">
    <property type="entry name" value="HERV-K_Pro_peptidase_A2"/>
</dbReference>
<dbReference type="InterPro" id="IPR021109">
    <property type="entry name" value="Peptidase_aspartic_dom_sf"/>
</dbReference>
<dbReference type="PANTHER" id="PTHR19422">
    <property type="entry name" value="GAG RETROVIRAL POLYPROTEIN"/>
    <property type="match status" value="1"/>
</dbReference>
<evidence type="ECO:0000313" key="5">
    <source>
        <dbReference type="EMBL" id="KAJ7413872.1"/>
    </source>
</evidence>
<keyword evidence="2" id="KW-0064">Aspartyl protease</keyword>
<evidence type="ECO:0000313" key="6">
    <source>
        <dbReference type="Proteomes" id="UP001145742"/>
    </source>
</evidence>
<evidence type="ECO:0000256" key="3">
    <source>
        <dbReference type="ARBA" id="ARBA00022801"/>
    </source>
</evidence>
<dbReference type="InterPro" id="IPR001995">
    <property type="entry name" value="Peptidase_A2_cat"/>
</dbReference>
<dbReference type="Proteomes" id="UP001145742">
    <property type="component" value="Unassembled WGS sequence"/>
</dbReference>
<protein>
    <recommendedName>
        <fullName evidence="4">Peptidase A2 domain-containing protein</fullName>
    </recommendedName>
</protein>
<sequence length="236" mass="25182">MDLASPIKVTIDSDSLQTVLLTSKDILPILAGNYTLTGAVASNDAGLAVIPQTLSLDNLKAIEVTVKALFPPLGLDKETPIATLTPIDPVTDNTLDSMPLVQWSQSTLLEMPMLTCAVFFPNTNPSIQIKSLLDTGADMTIFAEKDWPKEWETTKPCINTKGVGGAQSPLQSIFTLLIEGPEGSGPKWVPSTQQQTSIMIVSIITIILIHPVITSSQPSPSPPLLSNLVIANSKNL</sequence>
<dbReference type="PROSITE" id="PS50175">
    <property type="entry name" value="ASP_PROT_RETROV"/>
    <property type="match status" value="1"/>
</dbReference>